<dbReference type="GO" id="GO:0008838">
    <property type="term" value="F:diaminopropionate ammonia-lyase activity"/>
    <property type="evidence" value="ECO:0007669"/>
    <property type="project" value="UniProtKB-EC"/>
</dbReference>
<dbReference type="PANTHER" id="PTHR42937">
    <property type="match status" value="1"/>
</dbReference>
<evidence type="ECO:0000259" key="1">
    <source>
        <dbReference type="Pfam" id="PF00291"/>
    </source>
</evidence>
<gene>
    <name evidence="2" type="ORF">MNBD_ACTINO02-437</name>
</gene>
<organism evidence="2">
    <name type="scientific">hydrothermal vent metagenome</name>
    <dbReference type="NCBI Taxonomy" id="652676"/>
    <lineage>
        <taxon>unclassified sequences</taxon>
        <taxon>metagenomes</taxon>
        <taxon>ecological metagenomes</taxon>
    </lineage>
</organism>
<keyword evidence="2" id="KW-0456">Lyase</keyword>
<name>A0A3B0SY51_9ZZZZ</name>
<dbReference type="NCBIfam" id="NF006058">
    <property type="entry name" value="PRK08206.1"/>
    <property type="match status" value="1"/>
</dbReference>
<dbReference type="InterPro" id="IPR001926">
    <property type="entry name" value="TrpB-like_PALP"/>
</dbReference>
<dbReference type="EC" id="4.3.1.15" evidence="2"/>
<evidence type="ECO:0000313" key="2">
    <source>
        <dbReference type="EMBL" id="VAW09490.1"/>
    </source>
</evidence>
<reference evidence="2" key="1">
    <citation type="submission" date="2018-06" db="EMBL/GenBank/DDBJ databases">
        <authorList>
            <person name="Zhirakovskaya E."/>
        </authorList>
    </citation>
    <scope>NUCLEOTIDE SEQUENCE</scope>
</reference>
<dbReference type="SUPFAM" id="SSF53686">
    <property type="entry name" value="Tryptophan synthase beta subunit-like PLP-dependent enzymes"/>
    <property type="match status" value="1"/>
</dbReference>
<dbReference type="InterPro" id="IPR036052">
    <property type="entry name" value="TrpB-like_PALP_sf"/>
</dbReference>
<dbReference type="PANTHER" id="PTHR42937:SF1">
    <property type="entry name" value="DIAMINOPROPIONATE AMMONIA-LYASE"/>
    <property type="match status" value="1"/>
</dbReference>
<dbReference type="Gene3D" id="3.40.50.1100">
    <property type="match status" value="2"/>
</dbReference>
<protein>
    <submittedName>
        <fullName evidence="2">Diaminopropionate ammonia-lyase</fullName>
        <ecNumber evidence="2">4.3.1.15</ecNumber>
    </submittedName>
</protein>
<accession>A0A3B0SY51</accession>
<feature type="domain" description="Tryptophan synthase beta chain-like PALP" evidence="1">
    <location>
        <begin position="31"/>
        <end position="357"/>
    </location>
</feature>
<dbReference type="Pfam" id="PF00291">
    <property type="entry name" value="PALP"/>
    <property type="match status" value="1"/>
</dbReference>
<dbReference type="AlphaFoldDB" id="A0A3B0SY51"/>
<proteinExistence type="predicted"/>
<dbReference type="EMBL" id="UOEK01000589">
    <property type="protein sequence ID" value="VAW09490.1"/>
    <property type="molecule type" value="Genomic_DNA"/>
</dbReference>
<sequence>MILKRNERVLQQVDSPFESDPRILEFHKRLDGYATTALVDLPKVAQEIGIGRLLVKHEAERYGLPAFKMLGASWAIYRAVCDLVGEEPEWDTFDELAAAWEPLLPLRLAAATDGNHGRAVASMARRMGFSASIWVPIGTADARIASIESEGATVTVVDGTYDDAVAISALEADEHTLVISDTSWEGYRDVPTWVIDGYSTIMTEIGEQLSELGVKPDSVFVQLGVGALGAAVVTHFKKDPGGPSIIGVEPSDANCVMAAVEANEIVTVPGPHVSHMVGLNCGTASPLAFPVLRDGLDWMVGIDDEDAYEAMRTYAENGLVSGETGSSGLGALLAIARAGKLAEVGLGADSTVVVINTESATDPENYLRVVGMTPEEVAAT</sequence>